<feature type="region of interest" description="Disordered" evidence="1">
    <location>
        <begin position="136"/>
        <end position="157"/>
    </location>
</feature>
<evidence type="ECO:0000313" key="2">
    <source>
        <dbReference type="EMBL" id="GFR71221.1"/>
    </source>
</evidence>
<feature type="compositionally biased region" description="Polar residues" evidence="1">
    <location>
        <begin position="403"/>
        <end position="413"/>
    </location>
</feature>
<name>A0AAV4FDU6_9GAST</name>
<gene>
    <name evidence="2" type="ORF">ElyMa_003805900</name>
</gene>
<feature type="compositionally biased region" description="Polar residues" evidence="1">
    <location>
        <begin position="141"/>
        <end position="152"/>
    </location>
</feature>
<keyword evidence="3" id="KW-1185">Reference proteome</keyword>
<comment type="caution">
    <text evidence="2">The sequence shown here is derived from an EMBL/GenBank/DDBJ whole genome shotgun (WGS) entry which is preliminary data.</text>
</comment>
<feature type="region of interest" description="Disordered" evidence="1">
    <location>
        <begin position="300"/>
        <end position="351"/>
    </location>
</feature>
<dbReference type="AlphaFoldDB" id="A0AAV4FDU6"/>
<evidence type="ECO:0000256" key="1">
    <source>
        <dbReference type="SAM" id="MobiDB-lite"/>
    </source>
</evidence>
<proteinExistence type="predicted"/>
<protein>
    <submittedName>
        <fullName evidence="2">Uncharacterized protein</fullName>
    </submittedName>
</protein>
<dbReference type="Proteomes" id="UP000762676">
    <property type="component" value="Unassembled WGS sequence"/>
</dbReference>
<reference evidence="2 3" key="1">
    <citation type="journal article" date="2021" name="Elife">
        <title>Chloroplast acquisition without the gene transfer in kleptoplastic sea slugs, Plakobranchus ocellatus.</title>
        <authorList>
            <person name="Maeda T."/>
            <person name="Takahashi S."/>
            <person name="Yoshida T."/>
            <person name="Shimamura S."/>
            <person name="Takaki Y."/>
            <person name="Nagai Y."/>
            <person name="Toyoda A."/>
            <person name="Suzuki Y."/>
            <person name="Arimoto A."/>
            <person name="Ishii H."/>
            <person name="Satoh N."/>
            <person name="Nishiyama T."/>
            <person name="Hasebe M."/>
            <person name="Maruyama T."/>
            <person name="Minagawa J."/>
            <person name="Obokata J."/>
            <person name="Shigenobu S."/>
        </authorList>
    </citation>
    <scope>NUCLEOTIDE SEQUENCE [LARGE SCALE GENOMIC DNA]</scope>
</reference>
<accession>A0AAV4FDU6</accession>
<evidence type="ECO:0000313" key="3">
    <source>
        <dbReference type="Proteomes" id="UP000762676"/>
    </source>
</evidence>
<feature type="compositionally biased region" description="Low complexity" evidence="1">
    <location>
        <begin position="309"/>
        <end position="332"/>
    </location>
</feature>
<feature type="compositionally biased region" description="Polar residues" evidence="1">
    <location>
        <begin position="341"/>
        <end position="351"/>
    </location>
</feature>
<dbReference type="EMBL" id="BMAT01007785">
    <property type="protein sequence ID" value="GFR71221.1"/>
    <property type="molecule type" value="Genomic_DNA"/>
</dbReference>
<feature type="region of interest" description="Disordered" evidence="1">
    <location>
        <begin position="384"/>
        <end position="413"/>
    </location>
</feature>
<feature type="compositionally biased region" description="Low complexity" evidence="1">
    <location>
        <begin position="384"/>
        <end position="402"/>
    </location>
</feature>
<sequence>MSFPHHKPACWELFRNEPLECQDRRAAIAKSQISACKDRKKNPLWWDAQKYIDQVVPAEFVHPSDIDTATYRYQVFARPPPIPCPPRSLREVTDAPPPIRYNVKRVAVDKQFPPPRFDCAGQWSKHQFAFHKNRERGSCAGQDSSENNNTGPSKLGRLVASKDTKITYRDKNSTFRKDMSFDRSFAKSNSHESISTSARPHTDCQNEIAPCVNENNSRTISSQALANTQQQQAKDLGQVTPSKTSHLWDIPERKHAAVNSRLVQGMLQEPQMSIGRPIQGLPGQCDQSIGNTERSYINATLNQDGNSNSEQTSSTSPRKSSRRSNSNLSSHSTRCERPGNQLENSSFKNSRDLNPTISHISLQMDPTGLNFLLKPPVLRNCSSVSSRASSPCSVSTVSSYPSTKNAPSNNKGKLNQGEPIKIVSYLERDSVASLLSERKASPVLVPIVSRGRKQFSISNTVKSQESVASLLTNSNQNNNNMREVSVVLLPTGALQDIFAELTSPFLPQDRLYFNTPDFERDAKAQQELCNLNKRWWSSSHATIGYEYLMTRSSHEVRNNSNTNNNSSAVPQDEHERYILKCCPLKTNTRQYNAFLEPENENMLCRFHGKRPEMLDNQSFLLDQVVPIDPKTWKLKDIGYSKELKCTMLTDCQTGKPIEGTEGPLMVCEPRKPKTPIIGYGTYKIVGGKQRREKPLSNYATNLRFPPDIEEYREFVKRCPNFKYGRYDRTNPLNEMLIPSNKSTTLLGGSAKGPYTFCKMPRRNLPPLFKQPKINSAALVAHGKKGSE</sequence>
<organism evidence="2 3">
    <name type="scientific">Elysia marginata</name>
    <dbReference type="NCBI Taxonomy" id="1093978"/>
    <lineage>
        <taxon>Eukaryota</taxon>
        <taxon>Metazoa</taxon>
        <taxon>Spiralia</taxon>
        <taxon>Lophotrochozoa</taxon>
        <taxon>Mollusca</taxon>
        <taxon>Gastropoda</taxon>
        <taxon>Heterobranchia</taxon>
        <taxon>Euthyneura</taxon>
        <taxon>Panpulmonata</taxon>
        <taxon>Sacoglossa</taxon>
        <taxon>Placobranchoidea</taxon>
        <taxon>Plakobranchidae</taxon>
        <taxon>Elysia</taxon>
    </lineage>
</organism>